<feature type="region of interest" description="Disordered" evidence="9">
    <location>
        <begin position="557"/>
        <end position="577"/>
    </location>
</feature>
<feature type="compositionally biased region" description="Polar residues" evidence="9">
    <location>
        <begin position="763"/>
        <end position="772"/>
    </location>
</feature>
<feature type="compositionally biased region" description="Polar residues" evidence="9">
    <location>
        <begin position="474"/>
        <end position="483"/>
    </location>
</feature>
<feature type="disulfide bond" evidence="8">
    <location>
        <begin position="308"/>
        <end position="323"/>
    </location>
</feature>
<feature type="compositionally biased region" description="Polar residues" evidence="9">
    <location>
        <begin position="729"/>
        <end position="740"/>
    </location>
</feature>
<dbReference type="SMART" id="SM00192">
    <property type="entry name" value="LDLa"/>
    <property type="match status" value="1"/>
</dbReference>
<dbReference type="AlphaFoldDB" id="A0A6P7SJL4"/>
<feature type="signal peptide" evidence="11">
    <location>
        <begin position="1"/>
        <end position="17"/>
    </location>
</feature>
<dbReference type="InterPro" id="IPR013980">
    <property type="entry name" value="MANSC_dom"/>
</dbReference>
<dbReference type="SMART" id="SM00765">
    <property type="entry name" value="MANEC"/>
    <property type="match status" value="1"/>
</dbReference>
<dbReference type="KEGG" id="osn:115213543"/>
<dbReference type="GO" id="GO:0016020">
    <property type="term" value="C:membrane"/>
    <property type="evidence" value="ECO:0007669"/>
    <property type="project" value="UniProtKB-SubCell"/>
</dbReference>
<comment type="caution">
    <text evidence="8">Lacks conserved residue(s) required for the propagation of feature annotation.</text>
</comment>
<evidence type="ECO:0000256" key="1">
    <source>
        <dbReference type="ARBA" id="ARBA00004479"/>
    </source>
</evidence>
<evidence type="ECO:0000256" key="10">
    <source>
        <dbReference type="SAM" id="Phobius"/>
    </source>
</evidence>
<dbReference type="Gene3D" id="4.10.400.10">
    <property type="entry name" value="Low-density Lipoprotein Receptor"/>
    <property type="match status" value="1"/>
</dbReference>
<evidence type="ECO:0000259" key="12">
    <source>
        <dbReference type="PROSITE" id="PS50986"/>
    </source>
</evidence>
<evidence type="ECO:0000256" key="6">
    <source>
        <dbReference type="ARBA" id="ARBA00023157"/>
    </source>
</evidence>
<keyword evidence="2 10" id="KW-0812">Transmembrane</keyword>
<dbReference type="InterPro" id="IPR023415">
    <property type="entry name" value="LDLR_class-A_CS"/>
</dbReference>
<feature type="chain" id="PRO_5027687125" evidence="11">
    <location>
        <begin position="18"/>
        <end position="910"/>
    </location>
</feature>
<evidence type="ECO:0000256" key="4">
    <source>
        <dbReference type="ARBA" id="ARBA00022989"/>
    </source>
</evidence>
<evidence type="ECO:0000313" key="13">
    <source>
        <dbReference type="Proteomes" id="UP000515154"/>
    </source>
</evidence>
<dbReference type="PROSITE" id="PS01209">
    <property type="entry name" value="LDLRA_1"/>
    <property type="match status" value="1"/>
</dbReference>
<feature type="region of interest" description="Disordered" evidence="9">
    <location>
        <begin position="44"/>
        <end position="88"/>
    </location>
</feature>
<proteinExistence type="predicted"/>
<feature type="region of interest" description="Disordered" evidence="9">
    <location>
        <begin position="729"/>
        <end position="827"/>
    </location>
</feature>
<dbReference type="InterPro" id="IPR002172">
    <property type="entry name" value="LDrepeatLR_classA_rpt"/>
</dbReference>
<dbReference type="PANTHER" id="PTHR46876">
    <property type="entry name" value="LOW-DENSITY LIPOPROTEIN RECEPTOR-RELATED PROTEIN 11"/>
    <property type="match status" value="1"/>
</dbReference>
<evidence type="ECO:0000256" key="3">
    <source>
        <dbReference type="ARBA" id="ARBA00022729"/>
    </source>
</evidence>
<comment type="subcellular location">
    <subcellularLocation>
        <location evidence="1">Membrane</location>
        <topology evidence="1">Single-pass type I membrane protein</topology>
    </subcellularLocation>
</comment>
<keyword evidence="5 10" id="KW-0472">Membrane</keyword>
<evidence type="ECO:0000256" key="7">
    <source>
        <dbReference type="ARBA" id="ARBA00023180"/>
    </source>
</evidence>
<feature type="transmembrane region" description="Helical" evidence="10">
    <location>
        <begin position="862"/>
        <end position="884"/>
    </location>
</feature>
<dbReference type="InterPro" id="IPR011106">
    <property type="entry name" value="MANSC_N"/>
</dbReference>
<evidence type="ECO:0000256" key="8">
    <source>
        <dbReference type="PROSITE-ProRule" id="PRU00124"/>
    </source>
</evidence>
<dbReference type="RefSeq" id="XP_029638435.1">
    <property type="nucleotide sequence ID" value="XM_029782575.2"/>
</dbReference>
<feature type="region of interest" description="Disordered" evidence="9">
    <location>
        <begin position="203"/>
        <end position="228"/>
    </location>
</feature>
<keyword evidence="3 11" id="KW-0732">Signal</keyword>
<evidence type="ECO:0000313" key="14">
    <source>
        <dbReference type="RefSeq" id="XP_029638435.1"/>
    </source>
</evidence>
<feature type="compositionally biased region" description="Polar residues" evidence="9">
    <location>
        <begin position="568"/>
        <end position="577"/>
    </location>
</feature>
<feature type="region of interest" description="Disordered" evidence="9">
    <location>
        <begin position="405"/>
        <end position="483"/>
    </location>
</feature>
<dbReference type="InterPro" id="IPR036055">
    <property type="entry name" value="LDL_receptor-like_sf"/>
</dbReference>
<feature type="domain" description="MANSC" evidence="12">
    <location>
        <begin position="101"/>
        <end position="176"/>
    </location>
</feature>
<dbReference type="Pfam" id="PF07502">
    <property type="entry name" value="MANEC"/>
    <property type="match status" value="1"/>
</dbReference>
<feature type="compositionally biased region" description="Polar residues" evidence="9">
    <location>
        <begin position="48"/>
        <end position="67"/>
    </location>
</feature>
<feature type="compositionally biased region" description="Low complexity" evidence="9">
    <location>
        <begin position="217"/>
        <end position="228"/>
    </location>
</feature>
<name>A0A6P7SJL4_9MOLL</name>
<dbReference type="PANTHER" id="PTHR46876:SF1">
    <property type="entry name" value="LOW-DENSITY LIPOPROTEIN RECEPTOR-RELATED PROTEIN 11"/>
    <property type="match status" value="1"/>
</dbReference>
<dbReference type="CDD" id="cd00112">
    <property type="entry name" value="LDLa"/>
    <property type="match status" value="1"/>
</dbReference>
<organism evidence="13 14">
    <name type="scientific">Octopus sinensis</name>
    <name type="common">East Asian common octopus</name>
    <dbReference type="NCBI Taxonomy" id="2607531"/>
    <lineage>
        <taxon>Eukaryota</taxon>
        <taxon>Metazoa</taxon>
        <taxon>Spiralia</taxon>
        <taxon>Lophotrochozoa</taxon>
        <taxon>Mollusca</taxon>
        <taxon>Cephalopoda</taxon>
        <taxon>Coleoidea</taxon>
        <taxon>Octopodiformes</taxon>
        <taxon>Octopoda</taxon>
        <taxon>Incirrata</taxon>
        <taxon>Octopodidae</taxon>
        <taxon>Octopus</taxon>
    </lineage>
</organism>
<keyword evidence="13" id="KW-1185">Reference proteome</keyword>
<gene>
    <name evidence="14" type="primary">LOC115213543</name>
</gene>
<sequence>MMKPLFIFPCIFLYCLASEFIAEDFEQGPSIAIRLSKRLERSKRGQQDLLQNSDDAQSETQTPTKQADNLRGNIKTPDRDNSGTLSVSGSQAEHGVCYYNKNTSVIIKTNSSLTAGAKFMKYAQAVNSMDCAKKCCDTKGCNEAIFENKKDHSCYLFDCGNPSVCVFAPHNSYISMNFQQIKNKVETSHAHLAIKHESELAGLDNQGSSKDSIVQSTTTTTTTTTHTTFQPTTLKKRTKIVSLDDVCTPADECEDKHAECIQEKCRCQEGYIIKYGICRKQCDKHHFECEERGSKSIGVECIELANVCDGVPQCGDGSDEFGCSSNAFKDGRQNEILYQVDANPKKMPTDKFRKIKLKPVGPSVSRHDESSNKLLKQKGQLPIAKYNTETMIKKDKPKEALLNPKEFATSNPPVAQRGKGQQFSNHNTNINQGWVKSDGSKDLLQENDGNSKKLSLGEDIIQPSSRETDRHRANSASSNRIWNQNQLSQYQKHPDVNPQYVGNRNFISNYPNQHQQLGINQVDNQGFVGSGHKQSGLIAEENQKFAINQPKSYNRLNGDSQEELLPGANNQVQLPQRSRQRYQTANQNYMDSQYISDNSQFPQKQNLYGYSGNNYAYQQKVAATYNNGYPVLQPQNSGINQDGVNYVQNTAQAYNWGDYPNDYMYTDQNSDYSNLAANTAQGYQYAPDNGRVNQDLHNLGNGNRPSDNIKQIHPNGVQVHYQATENKIRGNQQQQPNLGKNMSPDVRPDAQDHPKTRFHTESKMQAANTNTDYKAETDGTVHSNAASTDNDNKDKVNGKSENDPVVASSKESTTTRSTTLHQNNSVTQKPIKSAAKFFEHSNYILKKKVVVASPSDNAQGPIVALALGLSFTTMLLIFVGCRLHRVKRRLRKGRALHSNEADYLINGMYL</sequence>
<evidence type="ECO:0000256" key="11">
    <source>
        <dbReference type="SAM" id="SignalP"/>
    </source>
</evidence>
<evidence type="ECO:0000256" key="9">
    <source>
        <dbReference type="SAM" id="MobiDB-lite"/>
    </source>
</evidence>
<feature type="compositionally biased region" description="Polar residues" evidence="9">
    <location>
        <begin position="408"/>
        <end position="434"/>
    </location>
</feature>
<evidence type="ECO:0000256" key="5">
    <source>
        <dbReference type="ARBA" id="ARBA00023136"/>
    </source>
</evidence>
<accession>A0A6P7SJL4</accession>
<reference evidence="14" key="1">
    <citation type="submission" date="2025-08" db="UniProtKB">
        <authorList>
            <consortium name="RefSeq"/>
        </authorList>
    </citation>
    <scope>IDENTIFICATION</scope>
</reference>
<protein>
    <submittedName>
        <fullName evidence="14">Uncharacterized protein LOC115213543 isoform X1</fullName>
    </submittedName>
</protein>
<feature type="compositionally biased region" description="Basic and acidic residues" evidence="9">
    <location>
        <begin position="746"/>
        <end position="762"/>
    </location>
</feature>
<feature type="compositionally biased region" description="Low complexity" evidence="9">
    <location>
        <begin position="808"/>
        <end position="819"/>
    </location>
</feature>
<feature type="compositionally biased region" description="Basic and acidic residues" evidence="9">
    <location>
        <begin position="790"/>
        <end position="802"/>
    </location>
</feature>
<dbReference type="Proteomes" id="UP000515154">
    <property type="component" value="Linkage group LG6"/>
</dbReference>
<dbReference type="PROSITE" id="PS50068">
    <property type="entry name" value="LDLRA_2"/>
    <property type="match status" value="1"/>
</dbReference>
<feature type="compositionally biased region" description="Polar residues" evidence="9">
    <location>
        <begin position="205"/>
        <end position="216"/>
    </location>
</feature>
<feature type="compositionally biased region" description="Polar residues" evidence="9">
    <location>
        <begin position="780"/>
        <end position="789"/>
    </location>
</feature>
<evidence type="ECO:0000256" key="2">
    <source>
        <dbReference type="ARBA" id="ARBA00022692"/>
    </source>
</evidence>
<dbReference type="PROSITE" id="PS50986">
    <property type="entry name" value="MANSC"/>
    <property type="match status" value="1"/>
</dbReference>
<dbReference type="SUPFAM" id="SSF57424">
    <property type="entry name" value="LDL receptor-like module"/>
    <property type="match status" value="1"/>
</dbReference>
<keyword evidence="6 8" id="KW-1015">Disulfide bond</keyword>
<dbReference type="Pfam" id="PF00057">
    <property type="entry name" value="Ldl_recept_a"/>
    <property type="match status" value="1"/>
</dbReference>
<keyword evidence="7" id="KW-0325">Glycoprotein</keyword>
<keyword evidence="4 10" id="KW-1133">Transmembrane helix</keyword>